<keyword evidence="5" id="KW-0479">Metal-binding</keyword>
<keyword evidence="4" id="KW-0540">Nuclease</keyword>
<dbReference type="PANTHER" id="PTHR22930:SF293">
    <property type="entry name" value="PROTEIN ALP1-LIKE"/>
    <property type="match status" value="1"/>
</dbReference>
<evidence type="ECO:0000256" key="6">
    <source>
        <dbReference type="ARBA" id="ARBA00022801"/>
    </source>
</evidence>
<protein>
    <recommendedName>
        <fullName evidence="13">DDE Tnp4 domain-containing protein</fullName>
    </recommendedName>
</protein>
<dbReference type="GO" id="GO:0016787">
    <property type="term" value="F:hydrolase activity"/>
    <property type="evidence" value="ECO:0007669"/>
    <property type="project" value="UniProtKB-KW"/>
</dbReference>
<keyword evidence="7" id="KW-0539">Nucleus</keyword>
<evidence type="ECO:0000256" key="4">
    <source>
        <dbReference type="ARBA" id="ARBA00022722"/>
    </source>
</evidence>
<evidence type="ECO:0000256" key="2">
    <source>
        <dbReference type="ARBA" id="ARBA00004123"/>
    </source>
</evidence>
<feature type="transmembrane region" description="Helical" evidence="8">
    <location>
        <begin position="20"/>
        <end position="40"/>
    </location>
</feature>
<comment type="subcellular location">
    <subcellularLocation>
        <location evidence="2">Nucleus</location>
    </subcellularLocation>
</comment>
<evidence type="ECO:0000256" key="8">
    <source>
        <dbReference type="SAM" id="Phobius"/>
    </source>
</evidence>
<reference evidence="11" key="2">
    <citation type="submission" date="2018-03" db="EMBL/GenBank/DDBJ databases">
        <title>The Triticum urartu genome reveals the dynamic nature of wheat genome evolution.</title>
        <authorList>
            <person name="Ling H."/>
            <person name="Ma B."/>
            <person name="Shi X."/>
            <person name="Liu H."/>
            <person name="Dong L."/>
            <person name="Sun H."/>
            <person name="Cao Y."/>
            <person name="Gao Q."/>
            <person name="Zheng S."/>
            <person name="Li Y."/>
            <person name="Yu Y."/>
            <person name="Du H."/>
            <person name="Qi M."/>
            <person name="Li Y."/>
            <person name="Yu H."/>
            <person name="Cui Y."/>
            <person name="Wang N."/>
            <person name="Chen C."/>
            <person name="Wu H."/>
            <person name="Zhao Y."/>
            <person name="Zhang J."/>
            <person name="Li Y."/>
            <person name="Zhou W."/>
            <person name="Zhang B."/>
            <person name="Hu W."/>
            <person name="Eijk M."/>
            <person name="Tang J."/>
            <person name="Witsenboer H."/>
            <person name="Zhao S."/>
            <person name="Li Z."/>
            <person name="Zhang A."/>
            <person name="Wang D."/>
            <person name="Liang C."/>
        </authorList>
    </citation>
    <scope>NUCLEOTIDE SEQUENCE [LARGE SCALE GENOMIC DNA]</scope>
    <source>
        <strain evidence="11">cv. G1812</strain>
    </source>
</reference>
<dbReference type="AlphaFoldDB" id="A0A8R7QPN6"/>
<dbReference type="InterPro" id="IPR027806">
    <property type="entry name" value="HARBI1_dom"/>
</dbReference>
<dbReference type="Gramene" id="TuG1812G0600002703.01.T01">
    <property type="protein sequence ID" value="TuG1812G0600002703.01.T01"/>
    <property type="gene ID" value="TuG1812G0600002703.01"/>
</dbReference>
<dbReference type="EnsemblPlants" id="TuG1812G0600002703.01.T01">
    <property type="protein sequence ID" value="TuG1812G0600002703.01.T01"/>
    <property type="gene ID" value="TuG1812G0600002703.01"/>
</dbReference>
<keyword evidence="8" id="KW-0812">Transmembrane</keyword>
<dbReference type="Pfam" id="PF13359">
    <property type="entry name" value="DDE_Tnp_4"/>
    <property type="match status" value="1"/>
</dbReference>
<evidence type="ECO:0000256" key="3">
    <source>
        <dbReference type="ARBA" id="ARBA00006958"/>
    </source>
</evidence>
<evidence type="ECO:0000259" key="10">
    <source>
        <dbReference type="Pfam" id="PF26138"/>
    </source>
</evidence>
<comment type="cofactor">
    <cofactor evidence="1">
        <name>a divalent metal cation</name>
        <dbReference type="ChEBI" id="CHEBI:60240"/>
    </cofactor>
</comment>
<evidence type="ECO:0000256" key="1">
    <source>
        <dbReference type="ARBA" id="ARBA00001968"/>
    </source>
</evidence>
<comment type="similarity">
    <text evidence="3">Belongs to the HARBI1 family.</text>
</comment>
<reference evidence="12" key="1">
    <citation type="journal article" date="2013" name="Nature">
        <title>Draft genome of the wheat A-genome progenitor Triticum urartu.</title>
        <authorList>
            <person name="Ling H.Q."/>
            <person name="Zhao S."/>
            <person name="Liu D."/>
            <person name="Wang J."/>
            <person name="Sun H."/>
            <person name="Zhang C."/>
            <person name="Fan H."/>
            <person name="Li D."/>
            <person name="Dong L."/>
            <person name="Tao Y."/>
            <person name="Gao C."/>
            <person name="Wu H."/>
            <person name="Li Y."/>
            <person name="Cui Y."/>
            <person name="Guo X."/>
            <person name="Zheng S."/>
            <person name="Wang B."/>
            <person name="Yu K."/>
            <person name="Liang Q."/>
            <person name="Yang W."/>
            <person name="Lou X."/>
            <person name="Chen J."/>
            <person name="Feng M."/>
            <person name="Jian J."/>
            <person name="Zhang X."/>
            <person name="Luo G."/>
            <person name="Jiang Y."/>
            <person name="Liu J."/>
            <person name="Wang Z."/>
            <person name="Sha Y."/>
            <person name="Zhang B."/>
            <person name="Wu H."/>
            <person name="Tang D."/>
            <person name="Shen Q."/>
            <person name="Xue P."/>
            <person name="Zou S."/>
            <person name="Wang X."/>
            <person name="Liu X."/>
            <person name="Wang F."/>
            <person name="Yang Y."/>
            <person name="An X."/>
            <person name="Dong Z."/>
            <person name="Zhang K."/>
            <person name="Zhang X."/>
            <person name="Luo M.C."/>
            <person name="Dvorak J."/>
            <person name="Tong Y."/>
            <person name="Wang J."/>
            <person name="Yang H."/>
            <person name="Li Z."/>
            <person name="Wang D."/>
            <person name="Zhang A."/>
            <person name="Wang J."/>
        </authorList>
    </citation>
    <scope>NUCLEOTIDE SEQUENCE</scope>
    <source>
        <strain evidence="12">cv. G1812</strain>
    </source>
</reference>
<dbReference type="GO" id="GO:0005634">
    <property type="term" value="C:nucleus"/>
    <property type="evidence" value="ECO:0007669"/>
    <property type="project" value="UniProtKB-SubCell"/>
</dbReference>
<dbReference type="InterPro" id="IPR058353">
    <property type="entry name" value="DUF8040"/>
</dbReference>
<proteinExistence type="inferred from homology"/>
<keyword evidence="6" id="KW-0378">Hydrolase</keyword>
<keyword evidence="12" id="KW-1185">Reference proteome</keyword>
<dbReference type="Pfam" id="PF26138">
    <property type="entry name" value="DUF8040"/>
    <property type="match status" value="1"/>
</dbReference>
<feature type="domain" description="DUF8040" evidence="10">
    <location>
        <begin position="63"/>
        <end position="147"/>
    </location>
</feature>
<dbReference type="InterPro" id="IPR045249">
    <property type="entry name" value="HARBI1-like"/>
</dbReference>
<evidence type="ECO:0000313" key="11">
    <source>
        <dbReference type="EnsemblPlants" id="TuG1812G0600002703.01.T01"/>
    </source>
</evidence>
<feature type="domain" description="DDE Tnp4" evidence="9">
    <location>
        <begin position="179"/>
        <end position="339"/>
    </location>
</feature>
<dbReference type="PANTHER" id="PTHR22930">
    <property type="match status" value="1"/>
</dbReference>
<reference evidence="11" key="3">
    <citation type="submission" date="2022-06" db="UniProtKB">
        <authorList>
            <consortium name="EnsemblPlants"/>
        </authorList>
    </citation>
    <scope>IDENTIFICATION</scope>
</reference>
<evidence type="ECO:0000313" key="12">
    <source>
        <dbReference type="Proteomes" id="UP000015106"/>
    </source>
</evidence>
<keyword evidence="8" id="KW-1133">Transmembrane helix</keyword>
<dbReference type="Proteomes" id="UP000015106">
    <property type="component" value="Chromosome 6"/>
</dbReference>
<sequence length="403" mass="46983">MARLPLATTRSRRRNLAFRNISISIMLMYYYIWLLFALVYKMRLWKIEKRIRNRELRAAHLYQLIGESDVACIQELRMDRRTFHKLCEMVRVTGGLEGTRNTSLEEIVATFLYIISHHLKNRTIKKFFYRSGETISRNFNKCLLAVLKLHNLLLKKPEPIPEDCTDNNWKYFKNCLGALDGTHIKVTVPANLRGRYRSRLADIDTNVLGVCAPDMQFIYILPGWEGSAHDGRVLRDAISRLDGFRVPQGQYYLVDAGYTNANGFLAPYRGQRYHLGGWTAQNPPRSAEEYYNMLHARARNIIERCFGRIKGRWAILRSPSYFPIKTHYRIRMACALLHNLILQNMAEDPLAGEDGMMQDNMEILEGENDEPEFITHISTSNEWTNFRNTLSQGMYNSYRARGH</sequence>
<name>A0A8R7QPN6_TRIUA</name>
<evidence type="ECO:0008006" key="13">
    <source>
        <dbReference type="Google" id="ProtNLM"/>
    </source>
</evidence>
<evidence type="ECO:0000256" key="7">
    <source>
        <dbReference type="ARBA" id="ARBA00023242"/>
    </source>
</evidence>
<dbReference type="GO" id="GO:0004518">
    <property type="term" value="F:nuclease activity"/>
    <property type="evidence" value="ECO:0007669"/>
    <property type="project" value="UniProtKB-KW"/>
</dbReference>
<evidence type="ECO:0000256" key="5">
    <source>
        <dbReference type="ARBA" id="ARBA00022723"/>
    </source>
</evidence>
<dbReference type="GO" id="GO:0046872">
    <property type="term" value="F:metal ion binding"/>
    <property type="evidence" value="ECO:0007669"/>
    <property type="project" value="UniProtKB-KW"/>
</dbReference>
<evidence type="ECO:0000259" key="9">
    <source>
        <dbReference type="Pfam" id="PF13359"/>
    </source>
</evidence>
<accession>A0A8R7QPN6</accession>
<organism evidence="11 12">
    <name type="scientific">Triticum urartu</name>
    <name type="common">Red wild einkorn</name>
    <name type="synonym">Crithodium urartu</name>
    <dbReference type="NCBI Taxonomy" id="4572"/>
    <lineage>
        <taxon>Eukaryota</taxon>
        <taxon>Viridiplantae</taxon>
        <taxon>Streptophyta</taxon>
        <taxon>Embryophyta</taxon>
        <taxon>Tracheophyta</taxon>
        <taxon>Spermatophyta</taxon>
        <taxon>Magnoliopsida</taxon>
        <taxon>Liliopsida</taxon>
        <taxon>Poales</taxon>
        <taxon>Poaceae</taxon>
        <taxon>BOP clade</taxon>
        <taxon>Pooideae</taxon>
        <taxon>Triticodae</taxon>
        <taxon>Triticeae</taxon>
        <taxon>Triticinae</taxon>
        <taxon>Triticum</taxon>
    </lineage>
</organism>
<keyword evidence="8" id="KW-0472">Membrane</keyword>